<evidence type="ECO:0000313" key="2">
    <source>
        <dbReference type="Proteomes" id="UP001215712"/>
    </source>
</evidence>
<proteinExistence type="predicted"/>
<sequence>MSSTRVFQVVEEPMGNHYHATTSDAFGEEQHLFIENSPFSSKSLDLTIHDGQDIEGPILGVSKFHRFSSKCDVQMDGDHEWVPMVKKGLISSGYSFQTPIQGENHTLSWKRTRSVGSGFSPYGNSKLVDEETQEILAVFSSDPRSLVAGHLKIYGENGGPFDHLVLLTGMVFREKRRRQTTRTARAGRDDVFTLGAAIGGAGGGGS</sequence>
<evidence type="ECO:0000313" key="1">
    <source>
        <dbReference type="EMBL" id="KAJ5728202.1"/>
    </source>
</evidence>
<dbReference type="EMBL" id="JAQJAN010000005">
    <property type="protein sequence ID" value="KAJ5728202.1"/>
    <property type="molecule type" value="Genomic_DNA"/>
</dbReference>
<name>A0AAD6MXD6_9EURO</name>
<dbReference type="Proteomes" id="UP001215712">
    <property type="component" value="Unassembled WGS sequence"/>
</dbReference>
<keyword evidence="2" id="KW-1185">Reference proteome</keyword>
<gene>
    <name evidence="1" type="ORF">N7493_004532</name>
</gene>
<protein>
    <submittedName>
        <fullName evidence="1">Uncharacterized protein</fullName>
    </submittedName>
</protein>
<dbReference type="AlphaFoldDB" id="A0AAD6MXD6"/>
<accession>A0AAD6MXD6</accession>
<reference evidence="1" key="1">
    <citation type="journal article" date="2023" name="IMA Fungus">
        <title>Comparative genomic study of the Penicillium genus elucidates a diverse pangenome and 15 lateral gene transfer events.</title>
        <authorList>
            <person name="Petersen C."/>
            <person name="Sorensen T."/>
            <person name="Nielsen M.R."/>
            <person name="Sondergaard T.E."/>
            <person name="Sorensen J.L."/>
            <person name="Fitzpatrick D.A."/>
            <person name="Frisvad J.C."/>
            <person name="Nielsen K.L."/>
        </authorList>
    </citation>
    <scope>NUCLEOTIDE SEQUENCE</scope>
    <source>
        <strain evidence="1">IBT 17514</strain>
    </source>
</reference>
<reference evidence="1" key="2">
    <citation type="submission" date="2023-01" db="EMBL/GenBank/DDBJ databases">
        <authorList>
            <person name="Petersen C."/>
        </authorList>
    </citation>
    <scope>NUCLEOTIDE SEQUENCE</scope>
    <source>
        <strain evidence="1">IBT 17514</strain>
    </source>
</reference>
<comment type="caution">
    <text evidence="1">The sequence shown here is derived from an EMBL/GenBank/DDBJ whole genome shotgun (WGS) entry which is preliminary data.</text>
</comment>
<organism evidence="1 2">
    <name type="scientific">Penicillium malachiteum</name>
    <dbReference type="NCBI Taxonomy" id="1324776"/>
    <lineage>
        <taxon>Eukaryota</taxon>
        <taxon>Fungi</taxon>
        <taxon>Dikarya</taxon>
        <taxon>Ascomycota</taxon>
        <taxon>Pezizomycotina</taxon>
        <taxon>Eurotiomycetes</taxon>
        <taxon>Eurotiomycetidae</taxon>
        <taxon>Eurotiales</taxon>
        <taxon>Aspergillaceae</taxon>
        <taxon>Penicillium</taxon>
    </lineage>
</organism>